<dbReference type="InterPro" id="IPR051533">
    <property type="entry name" value="WaaL-like"/>
</dbReference>
<feature type="domain" description="O-antigen ligase-related" evidence="6">
    <location>
        <begin position="234"/>
        <end position="369"/>
    </location>
</feature>
<sequence length="435" mass="49574">MPINILLLAYLVCFIFLAWKNFRLAIGWLILCLPAYLIRFNFGPLPSTLLEINFAVIFIIWLIRYFKTDWLNIKSTIKQNKTIFVFVGFFLLSTIVSIFWGAWDDPVFSRSILKATGIWRAYFLEPLLLFFVLIGRNGDSTTNKSKIKSNDLVKFLVISGLSVGLLAIVQKITGYLYSPSLWDDVLNGRVTSFFTSPNAIGLYLSPLVALLAILLLKRKEEKFNFLKITLYILLLLIILTAIIFSFSQGAWVALGVAFVFCAIIFGYKKIAIFTIMTAVIMAWTIPSLKEAVTFNDQAGRNRLELWKYSAEYLTTSPTNFIFGSGLRQFFNEVQRPHYDVKKMERLIYPHNLLLNFWLETGLLGMISFVGILICASSLSILLCKKNLMLGAGFLLALLIIFIHGLVDVPYFKNDLSMIFWIIIASILMTKSQPEK</sequence>
<keyword evidence="3 5" id="KW-1133">Transmembrane helix</keyword>
<evidence type="ECO:0000256" key="4">
    <source>
        <dbReference type="ARBA" id="ARBA00023136"/>
    </source>
</evidence>
<organism evidence="7 8">
    <name type="scientific">Candidatus Magasanikbacteria bacterium CG10_big_fil_rev_8_21_14_0_10_36_32</name>
    <dbReference type="NCBI Taxonomy" id="1974646"/>
    <lineage>
        <taxon>Bacteria</taxon>
        <taxon>Candidatus Magasanikiibacteriota</taxon>
    </lineage>
</organism>
<proteinExistence type="predicted"/>
<dbReference type="AlphaFoldDB" id="A0A2M6W6Y4"/>
<dbReference type="GO" id="GO:0016020">
    <property type="term" value="C:membrane"/>
    <property type="evidence" value="ECO:0007669"/>
    <property type="project" value="UniProtKB-SubCell"/>
</dbReference>
<dbReference type="InterPro" id="IPR007016">
    <property type="entry name" value="O-antigen_ligase-rel_domated"/>
</dbReference>
<evidence type="ECO:0000256" key="1">
    <source>
        <dbReference type="ARBA" id="ARBA00004141"/>
    </source>
</evidence>
<evidence type="ECO:0000313" key="7">
    <source>
        <dbReference type="EMBL" id="PIT88533.1"/>
    </source>
</evidence>
<feature type="transmembrane region" description="Helical" evidence="5">
    <location>
        <begin position="387"/>
        <end position="405"/>
    </location>
</feature>
<reference evidence="8" key="1">
    <citation type="submission" date="2017-09" db="EMBL/GenBank/DDBJ databases">
        <title>Depth-based differentiation of microbial function through sediment-hosted aquifers and enrichment of novel symbionts in the deep terrestrial subsurface.</title>
        <authorList>
            <person name="Probst A.J."/>
            <person name="Ladd B."/>
            <person name="Jarett J.K."/>
            <person name="Geller-Mcgrath D.E."/>
            <person name="Sieber C.M.K."/>
            <person name="Emerson J.B."/>
            <person name="Anantharaman K."/>
            <person name="Thomas B.C."/>
            <person name="Malmstrom R."/>
            <person name="Stieglmeier M."/>
            <person name="Klingl A."/>
            <person name="Woyke T."/>
            <person name="Ryan C.M."/>
            <person name="Banfield J.F."/>
        </authorList>
    </citation>
    <scope>NUCLEOTIDE SEQUENCE [LARGE SCALE GENOMIC DNA]</scope>
</reference>
<comment type="caution">
    <text evidence="7">The sequence shown here is derived from an EMBL/GenBank/DDBJ whole genome shotgun (WGS) entry which is preliminary data.</text>
</comment>
<evidence type="ECO:0000256" key="2">
    <source>
        <dbReference type="ARBA" id="ARBA00022692"/>
    </source>
</evidence>
<protein>
    <recommendedName>
        <fullName evidence="6">O-antigen ligase-related domain-containing protein</fullName>
    </recommendedName>
</protein>
<keyword evidence="4 5" id="KW-0472">Membrane</keyword>
<feature type="transmembrane region" description="Helical" evidence="5">
    <location>
        <begin position="250"/>
        <end position="267"/>
    </location>
</feature>
<feature type="transmembrane region" description="Helical" evidence="5">
    <location>
        <begin position="155"/>
        <end position="177"/>
    </location>
</feature>
<feature type="transmembrane region" description="Helical" evidence="5">
    <location>
        <begin position="7"/>
        <end position="38"/>
    </location>
</feature>
<feature type="transmembrane region" description="Helical" evidence="5">
    <location>
        <begin position="272"/>
        <end position="288"/>
    </location>
</feature>
<keyword evidence="2 5" id="KW-0812">Transmembrane</keyword>
<feature type="transmembrane region" description="Helical" evidence="5">
    <location>
        <begin position="83"/>
        <end position="103"/>
    </location>
</feature>
<dbReference type="Proteomes" id="UP000231426">
    <property type="component" value="Unassembled WGS sequence"/>
</dbReference>
<feature type="transmembrane region" description="Helical" evidence="5">
    <location>
        <begin position="115"/>
        <end position="134"/>
    </location>
</feature>
<feature type="transmembrane region" description="Helical" evidence="5">
    <location>
        <begin position="228"/>
        <end position="244"/>
    </location>
</feature>
<evidence type="ECO:0000256" key="3">
    <source>
        <dbReference type="ARBA" id="ARBA00022989"/>
    </source>
</evidence>
<dbReference type="PANTHER" id="PTHR37422">
    <property type="entry name" value="TEICHURONIC ACID BIOSYNTHESIS PROTEIN TUAE"/>
    <property type="match status" value="1"/>
</dbReference>
<dbReference type="EMBL" id="PFBV01000003">
    <property type="protein sequence ID" value="PIT88533.1"/>
    <property type="molecule type" value="Genomic_DNA"/>
</dbReference>
<evidence type="ECO:0000259" key="6">
    <source>
        <dbReference type="Pfam" id="PF04932"/>
    </source>
</evidence>
<evidence type="ECO:0000256" key="5">
    <source>
        <dbReference type="SAM" id="Phobius"/>
    </source>
</evidence>
<dbReference type="Pfam" id="PF04932">
    <property type="entry name" value="Wzy_C"/>
    <property type="match status" value="1"/>
</dbReference>
<accession>A0A2M6W6Y4</accession>
<gene>
    <name evidence="7" type="ORF">COU29_02000</name>
</gene>
<name>A0A2M6W6Y4_9BACT</name>
<feature type="transmembrane region" description="Helical" evidence="5">
    <location>
        <begin position="197"/>
        <end position="216"/>
    </location>
</feature>
<dbReference type="PANTHER" id="PTHR37422:SF17">
    <property type="entry name" value="O-ANTIGEN LIGASE"/>
    <property type="match status" value="1"/>
</dbReference>
<feature type="transmembrane region" description="Helical" evidence="5">
    <location>
        <begin position="44"/>
        <end position="63"/>
    </location>
</feature>
<comment type="subcellular location">
    <subcellularLocation>
        <location evidence="1">Membrane</location>
        <topology evidence="1">Multi-pass membrane protein</topology>
    </subcellularLocation>
</comment>
<evidence type="ECO:0000313" key="8">
    <source>
        <dbReference type="Proteomes" id="UP000231426"/>
    </source>
</evidence>
<feature type="transmembrane region" description="Helical" evidence="5">
    <location>
        <begin position="352"/>
        <end position="375"/>
    </location>
</feature>